<feature type="compositionally biased region" description="Polar residues" evidence="1">
    <location>
        <begin position="249"/>
        <end position="269"/>
    </location>
</feature>
<evidence type="ECO:0000256" key="1">
    <source>
        <dbReference type="SAM" id="MobiDB-lite"/>
    </source>
</evidence>
<feature type="compositionally biased region" description="Polar residues" evidence="1">
    <location>
        <begin position="16"/>
        <end position="27"/>
    </location>
</feature>
<dbReference type="WBParaSite" id="Gr19_v10_g7676.t1">
    <property type="protein sequence ID" value="Gr19_v10_g7676.t1"/>
    <property type="gene ID" value="Gr19_v10_g7676"/>
</dbReference>
<feature type="compositionally biased region" description="Basic and acidic residues" evidence="1">
    <location>
        <begin position="36"/>
        <end position="47"/>
    </location>
</feature>
<dbReference type="InterPro" id="IPR012292">
    <property type="entry name" value="Globin/Proto"/>
</dbReference>
<proteinExistence type="predicted"/>
<dbReference type="Gene3D" id="1.10.490.10">
    <property type="entry name" value="Globins"/>
    <property type="match status" value="1"/>
</dbReference>
<dbReference type="AlphaFoldDB" id="A0A914I658"/>
<protein>
    <submittedName>
        <fullName evidence="3">Uncharacterized protein</fullName>
    </submittedName>
</protein>
<accession>A0A914I658</accession>
<keyword evidence="2" id="KW-1185">Reference proteome</keyword>
<sequence>MGNKQMGNGGTAATRAFSTTTPPTANSVAHHRLNRRRSDFQHSGKRSAEQMIGIERGNNNGLQPNGIADLSVNLAAAERARQRRRCSSAALVVARNSAIQKPKRMTPRQCHLVIKSWSKRSPKNRVAKDIFADRPPILWHTRIYLPTLWTLSFAIWTIFRWSPKTRSNWDVDGGFRPEYWNIFTECICEGVCAAEEDKESCVAWRLLVQTIVYYMKLGYDRERLRIQRHSSFRRSASPLKAPHELPEATEQQSLAAHNGHKSPTPQQLLSVALDEYR</sequence>
<evidence type="ECO:0000313" key="2">
    <source>
        <dbReference type="Proteomes" id="UP000887572"/>
    </source>
</evidence>
<dbReference type="Proteomes" id="UP000887572">
    <property type="component" value="Unplaced"/>
</dbReference>
<feature type="region of interest" description="Disordered" evidence="1">
    <location>
        <begin position="1"/>
        <end position="47"/>
    </location>
</feature>
<name>A0A914I658_GLORO</name>
<organism evidence="2 3">
    <name type="scientific">Globodera rostochiensis</name>
    <name type="common">Golden nematode worm</name>
    <name type="synonym">Heterodera rostochiensis</name>
    <dbReference type="NCBI Taxonomy" id="31243"/>
    <lineage>
        <taxon>Eukaryota</taxon>
        <taxon>Metazoa</taxon>
        <taxon>Ecdysozoa</taxon>
        <taxon>Nematoda</taxon>
        <taxon>Chromadorea</taxon>
        <taxon>Rhabditida</taxon>
        <taxon>Tylenchina</taxon>
        <taxon>Tylenchomorpha</taxon>
        <taxon>Tylenchoidea</taxon>
        <taxon>Heteroderidae</taxon>
        <taxon>Heteroderinae</taxon>
        <taxon>Globodera</taxon>
    </lineage>
</organism>
<evidence type="ECO:0000313" key="3">
    <source>
        <dbReference type="WBParaSite" id="Gr19_v10_g7676.t1"/>
    </source>
</evidence>
<dbReference type="GO" id="GO:0020037">
    <property type="term" value="F:heme binding"/>
    <property type="evidence" value="ECO:0007669"/>
    <property type="project" value="InterPro"/>
</dbReference>
<feature type="region of interest" description="Disordered" evidence="1">
    <location>
        <begin position="235"/>
        <end position="277"/>
    </location>
</feature>
<reference evidence="3" key="1">
    <citation type="submission" date="2022-11" db="UniProtKB">
        <authorList>
            <consortium name="WormBaseParasite"/>
        </authorList>
    </citation>
    <scope>IDENTIFICATION</scope>
</reference>
<dbReference type="GO" id="GO:0019825">
    <property type="term" value="F:oxygen binding"/>
    <property type="evidence" value="ECO:0007669"/>
    <property type="project" value="InterPro"/>
</dbReference>